<dbReference type="GeneID" id="15805721"/>
<keyword evidence="2" id="KW-1133">Transmembrane helix</keyword>
<sequence>MENNRIVYRDSEVNSQISDKGSASNESANNSGSQRLKFEECVKSSPELSINSASNFDDELSLLLNSTMQNDNIFDLLSKKYLSGYAISDAVSGTDVDAHTLFHIWNARKTSQKSLIIYNQNSALEDEHFSVGNNRSLSIKDLFVIFHQQLCYSWQSQLDLIDRNRPMFNIPPQDNLLVHLIDPKTISLVLLVCIFNLGNIKFIGLQNEPKPSCVPGPYLGLMRIESKSDYLKSLSTIYNLAFKENQEETKSEEISTISPECYISTSYFISELDTIYTHILIDEKVCSEYTSPLLLKTFTSWVYGKIALLIFLRRTRARYKDVSSFDILNRFNNILSLICKLLARYKGFRTTQVLTESCTFKNFNFLTLLTVIYSYIYAILSIPVHLLPWERLTFEDIVQSKEKEEPKEDVPIPETPPEQQDQDEPKQMSIPPVYSDFSETAADATCIDNTRRHDILMAHVIGFVNSEGNWIKKKEKFVDAIDTYKLGLSWYLRPTFSNTMYTTSYKAWPTALYYYYLLIEPCGRVWFNWYWRNYEAWNSSNIWAYTQKL</sequence>
<dbReference type="Proteomes" id="UP000031512">
    <property type="component" value="Chromosome 3"/>
</dbReference>
<feature type="region of interest" description="Disordered" evidence="1">
    <location>
        <begin position="1"/>
        <end position="35"/>
    </location>
</feature>
<name>L0B1Q8_THEEQ</name>
<keyword evidence="2" id="KW-0812">Transmembrane</keyword>
<reference evidence="3 4" key="1">
    <citation type="journal article" date="2012" name="BMC Genomics">
        <title>Comparative genomic analysis and phylogenetic position of Theileria equi.</title>
        <authorList>
            <person name="Kappmeyer L.S."/>
            <person name="Thiagarajan M."/>
            <person name="Herndon D.R."/>
            <person name="Ramsay J.D."/>
            <person name="Caler E."/>
            <person name="Djikeng A."/>
            <person name="Gillespie J.J."/>
            <person name="Lau A.O."/>
            <person name="Roalson E.H."/>
            <person name="Silva J.C."/>
            <person name="Silva M.G."/>
            <person name="Suarez C.E."/>
            <person name="Ueti M.W."/>
            <person name="Nene V.M."/>
            <person name="Mealey R.H."/>
            <person name="Knowles D.P."/>
            <person name="Brayton K.A."/>
        </authorList>
    </citation>
    <scope>NUCLEOTIDE SEQUENCE [LARGE SCALE GENOMIC DNA]</scope>
    <source>
        <strain evidence="3 4">WA</strain>
    </source>
</reference>
<proteinExistence type="predicted"/>
<keyword evidence="4" id="KW-1185">Reference proteome</keyword>
<protein>
    <submittedName>
        <fullName evidence="3">Uncharacterized protein</fullName>
    </submittedName>
</protein>
<evidence type="ECO:0000313" key="3">
    <source>
        <dbReference type="EMBL" id="AFZ81064.1"/>
    </source>
</evidence>
<feature type="region of interest" description="Disordered" evidence="1">
    <location>
        <begin position="402"/>
        <end position="427"/>
    </location>
</feature>
<evidence type="ECO:0000256" key="2">
    <source>
        <dbReference type="SAM" id="Phobius"/>
    </source>
</evidence>
<dbReference type="AlphaFoldDB" id="L0B1Q8"/>
<dbReference type="KEGG" id="beq:BEWA_004720"/>
<dbReference type="OrthoDB" id="364500at2759"/>
<evidence type="ECO:0000256" key="1">
    <source>
        <dbReference type="SAM" id="MobiDB-lite"/>
    </source>
</evidence>
<gene>
    <name evidence="3" type="ORF">BEWA_004720</name>
</gene>
<feature type="compositionally biased region" description="Low complexity" evidence="1">
    <location>
        <begin position="21"/>
        <end position="33"/>
    </location>
</feature>
<keyword evidence="2" id="KW-0472">Membrane</keyword>
<dbReference type="EMBL" id="CP001670">
    <property type="protein sequence ID" value="AFZ81064.1"/>
    <property type="molecule type" value="Genomic_DNA"/>
</dbReference>
<accession>L0B1Q8</accession>
<feature type="transmembrane region" description="Helical" evidence="2">
    <location>
        <begin position="363"/>
        <end position="387"/>
    </location>
</feature>
<dbReference type="RefSeq" id="XP_004830730.1">
    <property type="nucleotide sequence ID" value="XM_004830673.1"/>
</dbReference>
<dbReference type="VEuPathDB" id="PiroplasmaDB:BEWA_004720"/>
<evidence type="ECO:0000313" key="4">
    <source>
        <dbReference type="Proteomes" id="UP000031512"/>
    </source>
</evidence>
<dbReference type="eggNOG" id="ENOG502QX9K">
    <property type="taxonomic scope" value="Eukaryota"/>
</dbReference>
<organism evidence="3 4">
    <name type="scientific">Theileria equi strain WA</name>
    <dbReference type="NCBI Taxonomy" id="1537102"/>
    <lineage>
        <taxon>Eukaryota</taxon>
        <taxon>Sar</taxon>
        <taxon>Alveolata</taxon>
        <taxon>Apicomplexa</taxon>
        <taxon>Aconoidasida</taxon>
        <taxon>Piroplasmida</taxon>
        <taxon>Theileriidae</taxon>
        <taxon>Theileria</taxon>
    </lineage>
</organism>